<organism evidence="4">
    <name type="scientific">Rhizophora mucronata</name>
    <name type="common">Asiatic mangrove</name>
    <dbReference type="NCBI Taxonomy" id="61149"/>
    <lineage>
        <taxon>Eukaryota</taxon>
        <taxon>Viridiplantae</taxon>
        <taxon>Streptophyta</taxon>
        <taxon>Embryophyta</taxon>
        <taxon>Tracheophyta</taxon>
        <taxon>Spermatophyta</taxon>
        <taxon>Magnoliopsida</taxon>
        <taxon>eudicotyledons</taxon>
        <taxon>Gunneridae</taxon>
        <taxon>Pentapetalae</taxon>
        <taxon>rosids</taxon>
        <taxon>fabids</taxon>
        <taxon>Malpighiales</taxon>
        <taxon>Rhizophoraceae</taxon>
        <taxon>Rhizophora</taxon>
    </lineage>
</organism>
<dbReference type="InterPro" id="IPR001266">
    <property type="entry name" value="Ribosomal_eS19"/>
</dbReference>
<proteinExistence type="inferred from homology"/>
<dbReference type="InterPro" id="IPR036390">
    <property type="entry name" value="WH_DNA-bd_sf"/>
</dbReference>
<dbReference type="SUPFAM" id="SSF46785">
    <property type="entry name" value="Winged helix' DNA-binding domain"/>
    <property type="match status" value="1"/>
</dbReference>
<dbReference type="EMBL" id="GGEC01030357">
    <property type="protein sequence ID" value="MBX10841.1"/>
    <property type="molecule type" value="Transcribed_RNA"/>
</dbReference>
<protein>
    <submittedName>
        <fullName evidence="4">Uncharacterized protein MANES_01G097700</fullName>
    </submittedName>
</protein>
<sequence length="81" mass="9579">MQLLYLFHVCGDKIIMSLGEVFFPFHFCFGLQIELPHWTDIVKTGRFKELAPYDPDWYYVRAGMSLFLFSPFSFVETPLYA</sequence>
<comment type="similarity">
    <text evidence="1">Belongs to the eukaryotic ribosomal protein eS19 family.</text>
</comment>
<dbReference type="AlphaFoldDB" id="A0A2P2KYP1"/>
<keyword evidence="3" id="KW-0687">Ribonucleoprotein</keyword>
<accession>A0A2P2KYP1</accession>
<dbReference type="GO" id="GO:0005840">
    <property type="term" value="C:ribosome"/>
    <property type="evidence" value="ECO:0007669"/>
    <property type="project" value="UniProtKB-KW"/>
</dbReference>
<dbReference type="InterPro" id="IPR036388">
    <property type="entry name" value="WH-like_DNA-bd_sf"/>
</dbReference>
<dbReference type="Pfam" id="PF01090">
    <property type="entry name" value="Ribosomal_S19e"/>
    <property type="match status" value="1"/>
</dbReference>
<keyword evidence="2" id="KW-0689">Ribosomal protein</keyword>
<dbReference type="Gene3D" id="1.10.10.10">
    <property type="entry name" value="Winged helix-like DNA-binding domain superfamily/Winged helix DNA-binding domain"/>
    <property type="match status" value="1"/>
</dbReference>
<dbReference type="GO" id="GO:0006412">
    <property type="term" value="P:translation"/>
    <property type="evidence" value="ECO:0007669"/>
    <property type="project" value="InterPro"/>
</dbReference>
<dbReference type="GO" id="GO:0003735">
    <property type="term" value="F:structural constituent of ribosome"/>
    <property type="evidence" value="ECO:0007669"/>
    <property type="project" value="InterPro"/>
</dbReference>
<dbReference type="GO" id="GO:1990904">
    <property type="term" value="C:ribonucleoprotein complex"/>
    <property type="evidence" value="ECO:0007669"/>
    <property type="project" value="UniProtKB-KW"/>
</dbReference>
<evidence type="ECO:0000256" key="3">
    <source>
        <dbReference type="ARBA" id="ARBA00023274"/>
    </source>
</evidence>
<evidence type="ECO:0000256" key="2">
    <source>
        <dbReference type="ARBA" id="ARBA00022980"/>
    </source>
</evidence>
<evidence type="ECO:0000313" key="4">
    <source>
        <dbReference type="EMBL" id="MBX10841.1"/>
    </source>
</evidence>
<name>A0A2P2KYP1_RHIMU</name>
<reference evidence="4" key="1">
    <citation type="submission" date="2018-02" db="EMBL/GenBank/DDBJ databases">
        <title>Rhizophora mucronata_Transcriptome.</title>
        <authorList>
            <person name="Meera S.P."/>
            <person name="Sreeshan A."/>
            <person name="Augustine A."/>
        </authorList>
    </citation>
    <scope>NUCLEOTIDE SEQUENCE</scope>
    <source>
        <tissue evidence="4">Leaf</tissue>
    </source>
</reference>
<evidence type="ECO:0000256" key="1">
    <source>
        <dbReference type="ARBA" id="ARBA00010014"/>
    </source>
</evidence>